<keyword evidence="1" id="KW-0805">Transcription regulation</keyword>
<dbReference type="Gene3D" id="1.10.357.10">
    <property type="entry name" value="Tetracycline Repressor, domain 2"/>
    <property type="match status" value="1"/>
</dbReference>
<sequence length="195" mass="21735">MATRRRLSGPRRRAQILDVTRRIVVEQGYHAVTFDRVAAECGVTRTVLYQQFDSLPRLLIALLDREVEHAFAGFRQAVARPVPAGEDPFTAGLAGVLEAVDAAPATWRMLMLPAEGGPPELHQRLARARAVTRSHLHKITGHQDDPELSIRVLHALADELVRLRLTDPEHHPVERLLAQSRRIARACLGPSPVRD</sequence>
<proteinExistence type="predicted"/>
<dbReference type="RefSeq" id="WP_371947187.1">
    <property type="nucleotide sequence ID" value="NZ_JAXCEI010000001.1"/>
</dbReference>
<name>A0ABV4Q407_9ACTN</name>
<evidence type="ECO:0000313" key="6">
    <source>
        <dbReference type="EMBL" id="MFA1537860.1"/>
    </source>
</evidence>
<gene>
    <name evidence="6" type="ORF">SM611_02870</name>
</gene>
<dbReference type="PANTHER" id="PTHR30055">
    <property type="entry name" value="HTH-TYPE TRANSCRIPTIONAL REGULATOR RUTR"/>
    <property type="match status" value="1"/>
</dbReference>
<dbReference type="InterPro" id="IPR009057">
    <property type="entry name" value="Homeodomain-like_sf"/>
</dbReference>
<dbReference type="Pfam" id="PF00440">
    <property type="entry name" value="TetR_N"/>
    <property type="match status" value="1"/>
</dbReference>
<reference evidence="6 7" key="1">
    <citation type="submission" date="2023-11" db="EMBL/GenBank/DDBJ databases">
        <title>Actinomadura monticuli sp. nov., isolated from volcanic ash.</title>
        <authorList>
            <person name="Lee S.D."/>
            <person name="Yang H."/>
            <person name="Kim I.S."/>
        </authorList>
    </citation>
    <scope>NUCLEOTIDE SEQUENCE [LARGE SCALE GENOMIC DNA]</scope>
    <source>
        <strain evidence="6 7">DLS-62</strain>
    </source>
</reference>
<comment type="caution">
    <text evidence="6">The sequence shown here is derived from an EMBL/GenBank/DDBJ whole genome shotgun (WGS) entry which is preliminary data.</text>
</comment>
<evidence type="ECO:0000256" key="3">
    <source>
        <dbReference type="ARBA" id="ARBA00023163"/>
    </source>
</evidence>
<keyword evidence="2 4" id="KW-0238">DNA-binding</keyword>
<keyword evidence="3" id="KW-0804">Transcription</keyword>
<dbReference type="PRINTS" id="PR00455">
    <property type="entry name" value="HTHTETR"/>
</dbReference>
<organism evidence="6 7">
    <name type="scientific">Actinomadura monticuli</name>
    <dbReference type="NCBI Taxonomy" id="3097367"/>
    <lineage>
        <taxon>Bacteria</taxon>
        <taxon>Bacillati</taxon>
        <taxon>Actinomycetota</taxon>
        <taxon>Actinomycetes</taxon>
        <taxon>Streptosporangiales</taxon>
        <taxon>Thermomonosporaceae</taxon>
        <taxon>Actinomadura</taxon>
    </lineage>
</organism>
<evidence type="ECO:0000259" key="5">
    <source>
        <dbReference type="PROSITE" id="PS50977"/>
    </source>
</evidence>
<keyword evidence="7" id="KW-1185">Reference proteome</keyword>
<dbReference type="PROSITE" id="PS50977">
    <property type="entry name" value="HTH_TETR_2"/>
    <property type="match status" value="1"/>
</dbReference>
<accession>A0ABV4Q407</accession>
<dbReference type="InterPro" id="IPR001647">
    <property type="entry name" value="HTH_TetR"/>
</dbReference>
<evidence type="ECO:0000256" key="2">
    <source>
        <dbReference type="ARBA" id="ARBA00023125"/>
    </source>
</evidence>
<dbReference type="SUPFAM" id="SSF46689">
    <property type="entry name" value="Homeodomain-like"/>
    <property type="match status" value="1"/>
</dbReference>
<evidence type="ECO:0000313" key="7">
    <source>
        <dbReference type="Proteomes" id="UP001569963"/>
    </source>
</evidence>
<feature type="DNA-binding region" description="H-T-H motif" evidence="4">
    <location>
        <begin position="33"/>
        <end position="52"/>
    </location>
</feature>
<evidence type="ECO:0000256" key="1">
    <source>
        <dbReference type="ARBA" id="ARBA00023015"/>
    </source>
</evidence>
<protein>
    <submittedName>
        <fullName evidence="6">TetR/AcrR family transcriptional regulator</fullName>
    </submittedName>
</protein>
<feature type="domain" description="HTH tetR-type" evidence="5">
    <location>
        <begin position="10"/>
        <end position="70"/>
    </location>
</feature>
<dbReference type="PANTHER" id="PTHR30055:SF234">
    <property type="entry name" value="HTH-TYPE TRANSCRIPTIONAL REGULATOR BETI"/>
    <property type="match status" value="1"/>
</dbReference>
<dbReference type="Proteomes" id="UP001569963">
    <property type="component" value="Unassembled WGS sequence"/>
</dbReference>
<dbReference type="EMBL" id="JAXCEI010000001">
    <property type="protein sequence ID" value="MFA1537860.1"/>
    <property type="molecule type" value="Genomic_DNA"/>
</dbReference>
<evidence type="ECO:0000256" key="4">
    <source>
        <dbReference type="PROSITE-ProRule" id="PRU00335"/>
    </source>
</evidence>
<dbReference type="InterPro" id="IPR050109">
    <property type="entry name" value="HTH-type_TetR-like_transc_reg"/>
</dbReference>